<dbReference type="Proteomes" id="UP000198211">
    <property type="component" value="Unassembled WGS sequence"/>
</dbReference>
<keyword evidence="2" id="KW-1185">Reference proteome</keyword>
<evidence type="ECO:0000313" key="2">
    <source>
        <dbReference type="Proteomes" id="UP000198211"/>
    </source>
</evidence>
<organism evidence="1 2">
    <name type="scientific">Phytophthora megakarya</name>
    <dbReference type="NCBI Taxonomy" id="4795"/>
    <lineage>
        <taxon>Eukaryota</taxon>
        <taxon>Sar</taxon>
        <taxon>Stramenopiles</taxon>
        <taxon>Oomycota</taxon>
        <taxon>Peronosporomycetes</taxon>
        <taxon>Peronosporales</taxon>
        <taxon>Peronosporaceae</taxon>
        <taxon>Phytophthora</taxon>
    </lineage>
</organism>
<dbReference type="EMBL" id="NBNE01012360">
    <property type="protein sequence ID" value="OWY95895.1"/>
    <property type="molecule type" value="Genomic_DNA"/>
</dbReference>
<reference evidence="2" key="1">
    <citation type="submission" date="2017-03" db="EMBL/GenBank/DDBJ databases">
        <title>Phytopthora megakarya and P. palmivora, two closely related causual agents of cacao black pod achieved similar genome size and gene model numbers by different mechanisms.</title>
        <authorList>
            <person name="Ali S."/>
            <person name="Shao J."/>
            <person name="Larry D.J."/>
            <person name="Kronmiller B."/>
            <person name="Shen D."/>
            <person name="Strem M.D."/>
            <person name="Melnick R.L."/>
            <person name="Guiltinan M.J."/>
            <person name="Tyler B.M."/>
            <person name="Meinhardt L.W."/>
            <person name="Bailey B.A."/>
        </authorList>
    </citation>
    <scope>NUCLEOTIDE SEQUENCE [LARGE SCALE GENOMIC DNA]</scope>
    <source>
        <strain evidence="2">zdho120</strain>
    </source>
</reference>
<proteinExistence type="predicted"/>
<sequence length="278" mass="31870">MLWKNYVTIPSARSVSKTRNDSKSRSCSVEQTRAIPAKADDSASRKIAQGSSKYAFIPRPEQVAIHDRVTAEKHKVWFGPNTQTSKHFQGYVHGRTIFVLDQALLSNSRYARDFCCFERVELIDNIVKFIQETLMLVSWSTKELTSLVYWVNDVLEDFRDAVESNGDISTVSRRCTTEDRLLRDIMFYIVKPNISSSQAQQHFDKMDKEIFMHIIRQLSVQVDPASGKTKQLCMRYLSQVGYALTNCEHGHFVPNSLPDLVKTEIIKRLGGLKDENQL</sequence>
<gene>
    <name evidence="1" type="ORF">PHMEG_00033981</name>
</gene>
<accession>A0A225URW1</accession>
<name>A0A225URW1_9STRA</name>
<protein>
    <submittedName>
        <fullName evidence="1">Uncharacterized protein</fullName>
    </submittedName>
</protein>
<comment type="caution">
    <text evidence="1">The sequence shown here is derived from an EMBL/GenBank/DDBJ whole genome shotgun (WGS) entry which is preliminary data.</text>
</comment>
<dbReference type="AlphaFoldDB" id="A0A225URW1"/>
<evidence type="ECO:0000313" key="1">
    <source>
        <dbReference type="EMBL" id="OWY95895.1"/>
    </source>
</evidence>